<protein>
    <submittedName>
        <fullName evidence="1">Uncharacterized protein</fullName>
    </submittedName>
</protein>
<comment type="caution">
    <text evidence="1">The sequence shown here is derived from an EMBL/GenBank/DDBJ whole genome shotgun (WGS) entry which is preliminary data.</text>
</comment>
<sequence>MPLSTPFSRIDTEYRYRLHHYLISSNPGNPTVVRNVGSGATLVNGAAVSVHALRHGDELSLGGRRLRWEYDHPPRRQGDPLPQGTSCRWYKVRAVAGRPPPALGIRPPAAPPGGPLAPRYELSLVQGTSCRWAAAACAGNTTTRRAARGTPCPKVRAVAGTRYELSLVQGTSCRWAAAACAGNTTTRRAARGTPCPKVRAVAGTRYELSLGGRRLRWEYDHPPRRQGDPLPQGTSCRWYKVRAVAGRPPPALGIRPPAAPPGGPLAPRYELSLVQGTSCRWAAAACAGSTTTRRAARGTPCPKVRAVAGTRYELSLGGRRLRWEYDHPPRRQGDPLPQGTSCRWYKVRAVAGRPPPALGLRPPAAPPGDPLPKVRAVAGTRYELSLGGRRLRWEYDHPPRRQGDPLPQGTSCRWYKVRAVAGRPPPALGVRPPAAPPGGPLAPRYELSLVQGRHVAFSSWWAGRSLGGYLGPQLIRHAANVVSPMTPVPAGGSGGGGARAARRGTLAAAPRAPDRELQLALELKHRASMPGQYTLGAGGGGARAARRGTLAAAPRAPDRELQLALELKHRASMPGQYTLGAGGGGARAARRGTLAAAPRAPDRELQLALELKHRASMPGQYTLGAAGRRAGGAARHAGGGPARARPRAAAGVGAEAPRLHARSVHTGGGRGRRAGGAARHAGGGPARARPRAAAGVGAEAPRLHARSVHTGGGRGRRAGGAARHAGGGPRAPDRELQLALELKHRASMPGQYTLGAGGGGARAARRGTLAAAPRAPDRELQLALELKHLHTGAGGGGARAARRGTLAAAPRAPDRELQLALELKHRASMPGQYTLGAGGGGARAARRGTLAAAPRAPDRELQLALELKHRASMPGQYTLGAGGGGARAARRGTLAAAPRAPDRELQLALELKHRASMPASSTGGKQVAIVQPQRRDTSNQNDLLNRINRLGAYMSKCQKVQVSHCPWSKSPKDETARHLARSSHNYLARMRCPEVTWCRLKTVARPIPTGAAIVAAIFSALATILYKKPTCARVSRLCDPALVAKDKRLANSPLVSPPVQSFPSFCGLVVEAFLLLEPAFERERARVVRGPATGVFAWRYMEAFTQNAGAGAGRARAAPSPVVTNSARAGRRENPNLAAVPSGKWPVFVSRRRFDTRRLCQRMPRAIYGFAFARGVL</sequence>
<name>A0ACC0JGZ2_CHOFU</name>
<accession>A0ACC0JGZ2</accession>
<organism evidence="1 2">
    <name type="scientific">Choristoneura fumiferana</name>
    <name type="common">Spruce budworm moth</name>
    <name type="synonym">Archips fumiferana</name>
    <dbReference type="NCBI Taxonomy" id="7141"/>
    <lineage>
        <taxon>Eukaryota</taxon>
        <taxon>Metazoa</taxon>
        <taxon>Ecdysozoa</taxon>
        <taxon>Arthropoda</taxon>
        <taxon>Hexapoda</taxon>
        <taxon>Insecta</taxon>
        <taxon>Pterygota</taxon>
        <taxon>Neoptera</taxon>
        <taxon>Endopterygota</taxon>
        <taxon>Lepidoptera</taxon>
        <taxon>Glossata</taxon>
        <taxon>Ditrysia</taxon>
        <taxon>Tortricoidea</taxon>
        <taxon>Tortricidae</taxon>
        <taxon>Tortricinae</taxon>
        <taxon>Choristoneura</taxon>
    </lineage>
</organism>
<keyword evidence="2" id="KW-1185">Reference proteome</keyword>
<gene>
    <name evidence="1" type="ORF">MSG28_014362</name>
</gene>
<reference evidence="1 2" key="1">
    <citation type="journal article" date="2022" name="Genome Biol. Evol.">
        <title>The Spruce Budworm Genome: Reconstructing the Evolutionary History of Antifreeze Proteins.</title>
        <authorList>
            <person name="Beliveau C."/>
            <person name="Gagne P."/>
            <person name="Picq S."/>
            <person name="Vernygora O."/>
            <person name="Keeling C.I."/>
            <person name="Pinkney K."/>
            <person name="Doucet D."/>
            <person name="Wen F."/>
            <person name="Johnston J.S."/>
            <person name="Maaroufi H."/>
            <person name="Boyle B."/>
            <person name="Laroche J."/>
            <person name="Dewar K."/>
            <person name="Juretic N."/>
            <person name="Blackburn G."/>
            <person name="Nisole A."/>
            <person name="Brunet B."/>
            <person name="Brandao M."/>
            <person name="Lumley L."/>
            <person name="Duan J."/>
            <person name="Quan G."/>
            <person name="Lucarotti C.J."/>
            <person name="Roe A.D."/>
            <person name="Sperling F.A.H."/>
            <person name="Levesque R.C."/>
            <person name="Cusson M."/>
        </authorList>
    </citation>
    <scope>NUCLEOTIDE SEQUENCE [LARGE SCALE GENOMIC DNA]</scope>
    <source>
        <strain evidence="1">Glfc:IPQL:Cfum</strain>
    </source>
</reference>
<evidence type="ECO:0000313" key="2">
    <source>
        <dbReference type="Proteomes" id="UP001064048"/>
    </source>
</evidence>
<dbReference type="Proteomes" id="UP001064048">
    <property type="component" value="Chromosome 25"/>
</dbReference>
<proteinExistence type="predicted"/>
<dbReference type="EMBL" id="CM046125">
    <property type="protein sequence ID" value="KAI8423358.1"/>
    <property type="molecule type" value="Genomic_DNA"/>
</dbReference>
<evidence type="ECO:0000313" key="1">
    <source>
        <dbReference type="EMBL" id="KAI8423358.1"/>
    </source>
</evidence>